<keyword evidence="7" id="KW-0378">Hydrolase</keyword>
<dbReference type="PROSITE" id="PS00134">
    <property type="entry name" value="TRYPSIN_HIS"/>
    <property type="match status" value="1"/>
</dbReference>
<dbReference type="PANTHER" id="PTHR24252">
    <property type="entry name" value="ACROSIN-RELATED"/>
    <property type="match status" value="1"/>
</dbReference>
<feature type="disulfide bond" evidence="2">
    <location>
        <begin position="102"/>
        <end position="120"/>
    </location>
</feature>
<dbReference type="PANTHER" id="PTHR24252:SF7">
    <property type="entry name" value="HYALIN"/>
    <property type="match status" value="1"/>
</dbReference>
<proteinExistence type="predicted"/>
<dbReference type="InterPro" id="IPR035976">
    <property type="entry name" value="Sushi/SCR/CCP_sf"/>
</dbReference>
<feature type="disulfide bond" evidence="2">
    <location>
        <begin position="61"/>
        <end position="79"/>
    </location>
</feature>
<dbReference type="InterPro" id="IPR036055">
    <property type="entry name" value="LDL_receptor-like_sf"/>
</dbReference>
<evidence type="ECO:0000259" key="4">
    <source>
        <dbReference type="PROSITE" id="PS50240"/>
    </source>
</evidence>
<evidence type="ECO:0000313" key="6">
    <source>
        <dbReference type="Proteomes" id="UP001652582"/>
    </source>
</evidence>
<dbReference type="InterPro" id="IPR002172">
    <property type="entry name" value="LDrepeatLR_classA_rpt"/>
</dbReference>
<protein>
    <submittedName>
        <fullName evidence="7">Modular serine protease</fullName>
    </submittedName>
</protein>
<keyword evidence="3" id="KW-0768">Sushi</keyword>
<dbReference type="RefSeq" id="XP_052745833.1">
    <property type="nucleotide sequence ID" value="XM_052889873.1"/>
</dbReference>
<dbReference type="Proteomes" id="UP001652582">
    <property type="component" value="Chromosome 26"/>
</dbReference>
<evidence type="ECO:0000256" key="2">
    <source>
        <dbReference type="PROSITE-ProRule" id="PRU00124"/>
    </source>
</evidence>
<comment type="caution">
    <text evidence="3">Lacks conserved residue(s) required for the propagation of feature annotation.</text>
</comment>
<dbReference type="Pfam" id="PF00057">
    <property type="entry name" value="Ldl_recept_a"/>
    <property type="match status" value="3"/>
</dbReference>
<dbReference type="CDD" id="cd00033">
    <property type="entry name" value="CCP"/>
    <property type="match status" value="1"/>
</dbReference>
<evidence type="ECO:0000256" key="3">
    <source>
        <dbReference type="PROSITE-ProRule" id="PRU00302"/>
    </source>
</evidence>
<dbReference type="Gene3D" id="4.10.400.10">
    <property type="entry name" value="Low-density Lipoprotein Receptor"/>
    <property type="match status" value="4"/>
</dbReference>
<dbReference type="PROSITE" id="PS50240">
    <property type="entry name" value="TRYPSIN_DOM"/>
    <property type="match status" value="1"/>
</dbReference>
<dbReference type="SMART" id="SM00020">
    <property type="entry name" value="Tryp_SPc"/>
    <property type="match status" value="1"/>
</dbReference>
<gene>
    <name evidence="7" type="primary">LOC112053909</name>
</gene>
<dbReference type="InterPro" id="IPR023415">
    <property type="entry name" value="LDLR_class-A_CS"/>
</dbReference>
<organism evidence="6 7">
    <name type="scientific">Bicyclus anynana</name>
    <name type="common">Squinting bush brown butterfly</name>
    <dbReference type="NCBI Taxonomy" id="110368"/>
    <lineage>
        <taxon>Eukaryota</taxon>
        <taxon>Metazoa</taxon>
        <taxon>Ecdysozoa</taxon>
        <taxon>Arthropoda</taxon>
        <taxon>Hexapoda</taxon>
        <taxon>Insecta</taxon>
        <taxon>Pterygota</taxon>
        <taxon>Neoptera</taxon>
        <taxon>Endopterygota</taxon>
        <taxon>Lepidoptera</taxon>
        <taxon>Glossata</taxon>
        <taxon>Ditrysia</taxon>
        <taxon>Papilionoidea</taxon>
        <taxon>Nymphalidae</taxon>
        <taxon>Satyrinae</taxon>
        <taxon>Satyrini</taxon>
        <taxon>Mycalesina</taxon>
        <taxon>Bicyclus</taxon>
    </lineage>
</organism>
<evidence type="ECO:0000259" key="5">
    <source>
        <dbReference type="PROSITE" id="PS50923"/>
    </source>
</evidence>
<dbReference type="InterPro" id="IPR000436">
    <property type="entry name" value="Sushi_SCR_CCP_dom"/>
</dbReference>
<dbReference type="Pfam" id="PF00084">
    <property type="entry name" value="Sushi"/>
    <property type="match status" value="2"/>
</dbReference>
<dbReference type="PROSITE" id="PS50068">
    <property type="entry name" value="LDLRA_2"/>
    <property type="match status" value="4"/>
</dbReference>
<dbReference type="PROSITE" id="PS50923">
    <property type="entry name" value="SUSHI"/>
    <property type="match status" value="1"/>
</dbReference>
<dbReference type="InterPro" id="IPR018114">
    <property type="entry name" value="TRYPSIN_HIS"/>
</dbReference>
<name>A0ABM3M2W0_BICAN</name>
<feature type="domain" description="Sushi" evidence="5">
    <location>
        <begin position="291"/>
        <end position="356"/>
    </location>
</feature>
<keyword evidence="7" id="KW-0645">Protease</keyword>
<keyword evidence="6" id="KW-1185">Reference proteome</keyword>
<evidence type="ECO:0000313" key="7">
    <source>
        <dbReference type="RefSeq" id="XP_052745833.1"/>
    </source>
</evidence>
<dbReference type="SUPFAM" id="SSF50494">
    <property type="entry name" value="Trypsin-like serine proteases"/>
    <property type="match status" value="2"/>
</dbReference>
<dbReference type="InterPro" id="IPR009003">
    <property type="entry name" value="Peptidase_S1_PA"/>
</dbReference>
<feature type="disulfide bond" evidence="2">
    <location>
        <begin position="245"/>
        <end position="263"/>
    </location>
</feature>
<feature type="disulfide bond" evidence="2">
    <location>
        <begin position="114"/>
        <end position="129"/>
    </location>
</feature>
<dbReference type="Gene3D" id="2.10.70.10">
    <property type="entry name" value="Complement Module, domain 1"/>
    <property type="match status" value="2"/>
</dbReference>
<dbReference type="Gene3D" id="2.40.10.10">
    <property type="entry name" value="Trypsin-like serine proteases"/>
    <property type="match status" value="2"/>
</dbReference>
<accession>A0ABM3M2W0</accession>
<dbReference type="GeneID" id="112053909"/>
<keyword evidence="1 3" id="KW-1015">Disulfide bond</keyword>
<feature type="disulfide bond" evidence="2">
    <location>
        <begin position="95"/>
        <end position="107"/>
    </location>
</feature>
<dbReference type="GO" id="GO:0006508">
    <property type="term" value="P:proteolysis"/>
    <property type="evidence" value="ECO:0007669"/>
    <property type="project" value="UniProtKB-KW"/>
</dbReference>
<dbReference type="InterPro" id="IPR001254">
    <property type="entry name" value="Trypsin_dom"/>
</dbReference>
<dbReference type="SMART" id="SM00032">
    <property type="entry name" value="CCP"/>
    <property type="match status" value="1"/>
</dbReference>
<dbReference type="SUPFAM" id="SSF57424">
    <property type="entry name" value="LDL receptor-like module"/>
    <property type="match status" value="4"/>
</dbReference>
<dbReference type="PROSITE" id="PS01209">
    <property type="entry name" value="LDLRA_1"/>
    <property type="match status" value="3"/>
</dbReference>
<dbReference type="InterPro" id="IPR043504">
    <property type="entry name" value="Peptidase_S1_PA_chymotrypsin"/>
</dbReference>
<dbReference type="SUPFAM" id="SSF57535">
    <property type="entry name" value="Complement control module/SCR domain"/>
    <property type="match status" value="1"/>
</dbReference>
<feature type="domain" description="Peptidase S1" evidence="4">
    <location>
        <begin position="480"/>
        <end position="863"/>
    </location>
</feature>
<dbReference type="SMART" id="SM00192">
    <property type="entry name" value="LDLa"/>
    <property type="match status" value="6"/>
</dbReference>
<dbReference type="CDD" id="cd00112">
    <property type="entry name" value="LDLa"/>
    <property type="match status" value="4"/>
</dbReference>
<sequence length="863" mass="95664">MIMLQVKKKATVFFVAFFAAVFGEITYKDQRIASQNDLTSYQRLEKTENKEDCSPPFNFRCQNGACINSIRSCDGTVDCPDGSDETYRLCRGNRCPMQWFRCAYGACVNESSVCNGVRDCADYSDEQGCREYDKGFSFKCDNGQLIDTFSRCDGVMHCRDGSDETARACAGDGCSAHQFKCAYGACVDRNALCDRLTARACAGDGCSAHQFKCAYGACVDRNALCDRLTARACAGDGCSAHQFKCAYGACVDRNALCDRVSDCADGSDETDLLCTQMIPRTGTSLVPKQLLSCVMPEHPAHGRYVPRGQRALRPGAAETLLVLDARCEPGYRLVGSKQLICYYGTWLTDSFPSCAREYLDLVLRGVARCEPGYRLVGSKQLICYYGTWLTDSFPSCARTCKLEESPSVEYRCRVDSPHSDETRPCQQYEAEGVVVQPRCRAHYYSAVELGYMCCINGQWNYKPKCAAECGTLPAGPNPLMAGGEPAARGEVPWHSGVYMYKLQTPKLICGGSLISHEVVLSAAHCFWDESKVKKLSESLFEIAVGKLYSDWNHPRDAGHAQISKVKEIHLSPDFMGQELLLQDDLAVVVLVTPFEYRLHVRPVCLHLDDYAFNEWQLREGNLGKVRAGDALRVPAARAPRLPALGRLCVQRVAAEGGQPRYVLVTPFEYRLHVRPVCLHFDDYAFNEWQLREGNLGKVRAGRATSARYVLVTPFEYRLHVRPVCLHLDDYAFNEWQLREGNLGKVAGWGQTGVGDAKADILKVVDLPFVPTDQCMRAGTRGEAQYLIGEKICAGFANGTALCKGDSGGGLAFPAQVQGVTRYYIRGIVSSSPHGRGNSCNTKAFTSFEKVMKHAKMIKLYWRQ</sequence>
<dbReference type="GO" id="GO:0008233">
    <property type="term" value="F:peptidase activity"/>
    <property type="evidence" value="ECO:0007669"/>
    <property type="project" value="UniProtKB-KW"/>
</dbReference>
<feature type="disulfide bond" evidence="3">
    <location>
        <begin position="327"/>
        <end position="354"/>
    </location>
</feature>
<dbReference type="Pfam" id="PF00089">
    <property type="entry name" value="Trypsin"/>
    <property type="match status" value="2"/>
</dbReference>
<dbReference type="PRINTS" id="PR00261">
    <property type="entry name" value="LDLRECEPTOR"/>
</dbReference>
<feature type="disulfide bond" evidence="2">
    <location>
        <begin position="140"/>
        <end position="158"/>
    </location>
</feature>
<feature type="disulfide bond" evidence="2">
    <location>
        <begin position="238"/>
        <end position="250"/>
    </location>
</feature>
<reference evidence="7" key="1">
    <citation type="submission" date="2025-08" db="UniProtKB">
        <authorList>
            <consortium name="RefSeq"/>
        </authorList>
    </citation>
    <scope>IDENTIFICATION</scope>
</reference>
<evidence type="ECO:0000256" key="1">
    <source>
        <dbReference type="ARBA" id="ARBA00023157"/>
    </source>
</evidence>